<dbReference type="eggNOG" id="COG3209">
    <property type="taxonomic scope" value="Bacteria"/>
</dbReference>
<proteinExistence type="predicted"/>
<feature type="domain" description="Teneurin-like YD-shell" evidence="2">
    <location>
        <begin position="103"/>
        <end position="202"/>
    </location>
</feature>
<dbReference type="PANTHER" id="PTHR32305">
    <property type="match status" value="1"/>
</dbReference>
<dbReference type="HOGENOM" id="CLU_775370_0_0_0"/>
<dbReference type="Proteomes" id="UP000030661">
    <property type="component" value="Unassembled WGS sequence"/>
</dbReference>
<dbReference type="PRINTS" id="PR00394">
    <property type="entry name" value="RHSPROTEIN"/>
</dbReference>
<organism evidence="3">
    <name type="scientific">Vecturithrix granuli</name>
    <dbReference type="NCBI Taxonomy" id="1499967"/>
    <lineage>
        <taxon>Bacteria</taxon>
        <taxon>Candidatus Moduliflexota</taxon>
        <taxon>Candidatus Vecturitrichia</taxon>
        <taxon>Candidatus Vecturitrichales</taxon>
        <taxon>Candidatus Vecturitrichaceae</taxon>
        <taxon>Candidatus Vecturithrix</taxon>
    </lineage>
</organism>
<dbReference type="NCBIfam" id="TIGR03696">
    <property type="entry name" value="Rhs_assc_core"/>
    <property type="match status" value="1"/>
</dbReference>
<dbReference type="Gene3D" id="2.180.10.10">
    <property type="entry name" value="RHS repeat-associated core"/>
    <property type="match status" value="1"/>
</dbReference>
<protein>
    <submittedName>
        <fullName evidence="3">YD repeat protein</fullName>
    </submittedName>
</protein>
<sequence>MTTYFVKFLTGGFTPEGFSFTADYDVANRLISLQYTDGGGSHTYTYTYNGDGFLAQINDLRIVRDGALSLQERNPAGDILREYTWGLSLGGGIGGLLSLHVPQGDAHYNYLYDGKGNVEAILDNTQAIVAQYRYDPFDNLLAQSGTLEQPFRFSTKRCDAATGLVYYGRRFYSPAMGRWTTRDPLGEHGGLNLYAFVGNNPVNWVDPYGQELAGAGLGALIGGLGGGIIGAANGTGFWKGAVSGAVGGFITGLTFNPVWGASGSAIMAGAVSGAAGGVTSGITGEMFDLVNPNEAASWKDVIDSTASGLVWGSILGPVSAYADGVTLEGTLGTGLLSGNVIIWKSIQWQELEDACSY</sequence>
<evidence type="ECO:0000313" key="4">
    <source>
        <dbReference type="Proteomes" id="UP000030661"/>
    </source>
</evidence>
<dbReference type="STRING" id="1499967.U27_05205"/>
<dbReference type="InterPro" id="IPR050708">
    <property type="entry name" value="T6SS_VgrG/RHS"/>
</dbReference>
<evidence type="ECO:0000313" key="3">
    <source>
        <dbReference type="EMBL" id="GAK58232.1"/>
    </source>
</evidence>
<dbReference type="AlphaFoldDB" id="A0A081C0X7"/>
<evidence type="ECO:0000259" key="2">
    <source>
        <dbReference type="Pfam" id="PF25023"/>
    </source>
</evidence>
<accession>A0A081C0X7</accession>
<name>A0A081C0X7_VECG1</name>
<keyword evidence="1" id="KW-0677">Repeat</keyword>
<reference evidence="3" key="1">
    <citation type="journal article" date="2015" name="PeerJ">
        <title>First genomic representation of candidate bacterial phylum KSB3 points to enhanced environmental sensing as a trigger of wastewater bulking.</title>
        <authorList>
            <person name="Sekiguchi Y."/>
            <person name="Ohashi A."/>
            <person name="Parks D.H."/>
            <person name="Yamauchi T."/>
            <person name="Tyson G.W."/>
            <person name="Hugenholtz P."/>
        </authorList>
    </citation>
    <scope>NUCLEOTIDE SEQUENCE [LARGE SCALE GENOMIC DNA]</scope>
</reference>
<gene>
    <name evidence="3" type="ORF">U27_05205</name>
</gene>
<dbReference type="PANTHER" id="PTHR32305:SF15">
    <property type="entry name" value="PROTEIN RHSA-RELATED"/>
    <property type="match status" value="1"/>
</dbReference>
<dbReference type="Pfam" id="PF25023">
    <property type="entry name" value="TEN_YD-shell"/>
    <property type="match status" value="1"/>
</dbReference>
<dbReference type="InterPro" id="IPR056823">
    <property type="entry name" value="TEN-like_YD-shell"/>
</dbReference>
<dbReference type="InterPro" id="IPR022385">
    <property type="entry name" value="Rhs_assc_core"/>
</dbReference>
<dbReference type="EMBL" id="DF820467">
    <property type="protein sequence ID" value="GAK58232.1"/>
    <property type="molecule type" value="Genomic_DNA"/>
</dbReference>
<keyword evidence="4" id="KW-1185">Reference proteome</keyword>
<evidence type="ECO:0000256" key="1">
    <source>
        <dbReference type="ARBA" id="ARBA00022737"/>
    </source>
</evidence>